<dbReference type="EMBL" id="DSZT01000171">
    <property type="protein sequence ID" value="HGU42356.1"/>
    <property type="molecule type" value="Genomic_DNA"/>
</dbReference>
<evidence type="ECO:0000313" key="1">
    <source>
        <dbReference type="EMBL" id="HGU42356.1"/>
    </source>
</evidence>
<accession>A0A7C4RYH8</accession>
<reference evidence="1" key="1">
    <citation type="journal article" date="2020" name="mSystems">
        <title>Genome- and Community-Level Interaction Insights into Carbon Utilization and Element Cycling Functions of Hydrothermarchaeota in Hydrothermal Sediment.</title>
        <authorList>
            <person name="Zhou Z."/>
            <person name="Liu Y."/>
            <person name="Xu W."/>
            <person name="Pan J."/>
            <person name="Luo Z.H."/>
            <person name="Li M."/>
        </authorList>
    </citation>
    <scope>NUCLEOTIDE SEQUENCE [LARGE SCALE GENOMIC DNA]</scope>
    <source>
        <strain evidence="1">SpSt-604</strain>
    </source>
</reference>
<name>A0A7C4RYH8_FERPE</name>
<gene>
    <name evidence="1" type="ORF">ENT72_05515</name>
</gene>
<sequence>MPGFRASKHCKITFQFTSNNINYLVSSGYIELIEIPRRHASKTKFIVETADGSILLGNITFGGNLLLVTTAFDDKLTVPIDQMVFFTLSSNVTPTTRTYDQYIRIGQFQGQHADYDASTGTLTIYVVGTSMIFDGKQVSTLEIPVGK</sequence>
<protein>
    <submittedName>
        <fullName evidence="1">Uncharacterized protein</fullName>
    </submittedName>
</protein>
<proteinExistence type="predicted"/>
<dbReference type="AlphaFoldDB" id="A0A7C4RYH8"/>
<comment type="caution">
    <text evidence="1">The sequence shown here is derived from an EMBL/GenBank/DDBJ whole genome shotgun (WGS) entry which is preliminary data.</text>
</comment>
<organism evidence="1">
    <name type="scientific">Fervidobacterium pennivorans</name>
    <dbReference type="NCBI Taxonomy" id="93466"/>
    <lineage>
        <taxon>Bacteria</taxon>
        <taxon>Thermotogati</taxon>
        <taxon>Thermotogota</taxon>
        <taxon>Thermotogae</taxon>
        <taxon>Thermotogales</taxon>
        <taxon>Fervidobacteriaceae</taxon>
        <taxon>Fervidobacterium</taxon>
    </lineage>
</organism>